<dbReference type="GO" id="GO:0016020">
    <property type="term" value="C:membrane"/>
    <property type="evidence" value="ECO:0007669"/>
    <property type="project" value="UniProtKB-SubCell"/>
</dbReference>
<dbReference type="PANTHER" id="PTHR24064">
    <property type="entry name" value="SOLUTE CARRIER FAMILY 22 MEMBER"/>
    <property type="match status" value="1"/>
</dbReference>
<name>A0A8S1A063_ARCPL</name>
<feature type="domain" description="Major facilitator superfamily (MFS) profile" evidence="7">
    <location>
        <begin position="30"/>
        <end position="470"/>
    </location>
</feature>
<dbReference type="EMBL" id="CADEBC010000508">
    <property type="protein sequence ID" value="CAB3241202.1"/>
    <property type="molecule type" value="Genomic_DNA"/>
</dbReference>
<protein>
    <recommendedName>
        <fullName evidence="7">Major facilitator superfamily (MFS) profile domain-containing protein</fullName>
    </recommendedName>
</protein>
<evidence type="ECO:0000259" key="7">
    <source>
        <dbReference type="PROSITE" id="PS50850"/>
    </source>
</evidence>
<reference evidence="8 9" key="1">
    <citation type="submission" date="2020-04" db="EMBL/GenBank/DDBJ databases">
        <authorList>
            <person name="Wallbank WR R."/>
            <person name="Pardo Diaz C."/>
            <person name="Kozak K."/>
            <person name="Martin S."/>
            <person name="Jiggins C."/>
            <person name="Moest M."/>
            <person name="Warren A I."/>
            <person name="Byers J.R.P. K."/>
            <person name="Montejo-Kovacevich G."/>
            <person name="Yen C E."/>
        </authorList>
    </citation>
    <scope>NUCLEOTIDE SEQUENCE [LARGE SCALE GENOMIC DNA]</scope>
</reference>
<organism evidence="8 9">
    <name type="scientific">Arctia plantaginis</name>
    <name type="common">Wood tiger moth</name>
    <name type="synonym">Phalaena plantaginis</name>
    <dbReference type="NCBI Taxonomy" id="874455"/>
    <lineage>
        <taxon>Eukaryota</taxon>
        <taxon>Metazoa</taxon>
        <taxon>Ecdysozoa</taxon>
        <taxon>Arthropoda</taxon>
        <taxon>Hexapoda</taxon>
        <taxon>Insecta</taxon>
        <taxon>Pterygota</taxon>
        <taxon>Neoptera</taxon>
        <taxon>Endopterygota</taxon>
        <taxon>Lepidoptera</taxon>
        <taxon>Glossata</taxon>
        <taxon>Ditrysia</taxon>
        <taxon>Noctuoidea</taxon>
        <taxon>Erebidae</taxon>
        <taxon>Arctiinae</taxon>
        <taxon>Arctia</taxon>
    </lineage>
</organism>
<dbReference type="SUPFAM" id="SSF103473">
    <property type="entry name" value="MFS general substrate transporter"/>
    <property type="match status" value="1"/>
</dbReference>
<evidence type="ECO:0000313" key="8">
    <source>
        <dbReference type="EMBL" id="CAB3241202.1"/>
    </source>
</evidence>
<evidence type="ECO:0000256" key="4">
    <source>
        <dbReference type="ARBA" id="ARBA00023136"/>
    </source>
</evidence>
<evidence type="ECO:0000256" key="5">
    <source>
        <dbReference type="SAM" id="Coils"/>
    </source>
</evidence>
<feature type="transmembrane region" description="Helical" evidence="6">
    <location>
        <begin position="214"/>
        <end position="232"/>
    </location>
</feature>
<dbReference type="InterPro" id="IPR005829">
    <property type="entry name" value="Sugar_transporter_CS"/>
</dbReference>
<dbReference type="InterPro" id="IPR036259">
    <property type="entry name" value="MFS_trans_sf"/>
</dbReference>
<feature type="transmembrane region" description="Helical" evidence="6">
    <location>
        <begin position="382"/>
        <end position="405"/>
    </location>
</feature>
<feature type="transmembrane region" description="Helical" evidence="6">
    <location>
        <begin position="329"/>
        <end position="350"/>
    </location>
</feature>
<dbReference type="GO" id="GO:0022857">
    <property type="term" value="F:transmembrane transporter activity"/>
    <property type="evidence" value="ECO:0007669"/>
    <property type="project" value="InterPro"/>
</dbReference>
<comment type="caution">
    <text evidence="8">The sequence shown here is derived from an EMBL/GenBank/DDBJ whole genome shotgun (WGS) entry which is preliminary data.</text>
</comment>
<evidence type="ECO:0000256" key="2">
    <source>
        <dbReference type="ARBA" id="ARBA00022692"/>
    </source>
</evidence>
<evidence type="ECO:0000256" key="6">
    <source>
        <dbReference type="SAM" id="Phobius"/>
    </source>
</evidence>
<feature type="transmembrane region" description="Helical" evidence="6">
    <location>
        <begin position="296"/>
        <end position="317"/>
    </location>
</feature>
<feature type="coiled-coil region" evidence="5">
    <location>
        <begin position="254"/>
        <end position="281"/>
    </location>
</feature>
<feature type="transmembrane region" description="Helical" evidence="6">
    <location>
        <begin position="186"/>
        <end position="208"/>
    </location>
</feature>
<evidence type="ECO:0000256" key="1">
    <source>
        <dbReference type="ARBA" id="ARBA00004141"/>
    </source>
</evidence>
<sequence length="498" mass="56070">MVTTEKQKTNLDDVLAKFGMFRPYHGQLCLYLGLAYASNIAYSSNYIFAAEEDGYRCADADFINNTCGVINSEKCAEFIYENSNSFVAEFQLACQDWKRTLVGTVHSLAYMLGLLFVGPLSDRIGRKPMIVITGVLGGILGIAKSFATSYWVYIVLEFLESAFGDIYSPAYILNVEIVTNTQRVPYFAIANIGYCVGAVYIALIAWLLPYWRNYLRVLYSPALLFFFYFFLIDESPRWLLSKGKKAQAVKIIEKMAKKNKITMEENELEKLACEVEKKEDIKFFAVLKNTFSSRTLIQRLLVCVVWWMTSTFVNYGMSITSVLLQGDKYINYALVAITEVPGIFLAMYVLMNYRRKYPLIGSFFLAGLFCIGQPFLPNKLAWLSLLMFMIGKLMASLYFNITYIYTSELFPTYTRNSMHAICSSLGRIGSIVAPQTPLLAVYWDGLPSLIFGIVSIVAGLLTFSVSDVANISLPDTVTEAEAIGTKVPDKNKIDDTVL</sequence>
<feature type="transmembrane region" description="Helical" evidence="6">
    <location>
        <begin position="129"/>
        <end position="147"/>
    </location>
</feature>
<proteinExistence type="predicted"/>
<keyword evidence="2 6" id="KW-0812">Transmembrane</keyword>
<dbReference type="AlphaFoldDB" id="A0A8S1A063"/>
<evidence type="ECO:0000256" key="3">
    <source>
        <dbReference type="ARBA" id="ARBA00022989"/>
    </source>
</evidence>
<keyword evidence="3 6" id="KW-1133">Transmembrane helix</keyword>
<keyword evidence="5" id="KW-0175">Coiled coil</keyword>
<comment type="subcellular location">
    <subcellularLocation>
        <location evidence="1">Membrane</location>
        <topology evidence="1">Multi-pass membrane protein</topology>
    </subcellularLocation>
</comment>
<keyword evidence="9" id="KW-1185">Reference proteome</keyword>
<feature type="transmembrane region" description="Helical" evidence="6">
    <location>
        <begin position="100"/>
        <end position="117"/>
    </location>
</feature>
<dbReference type="OrthoDB" id="2261376at2759"/>
<feature type="transmembrane region" description="Helical" evidence="6">
    <location>
        <begin position="357"/>
        <end position="376"/>
    </location>
</feature>
<evidence type="ECO:0000313" key="9">
    <source>
        <dbReference type="Proteomes" id="UP000494106"/>
    </source>
</evidence>
<dbReference type="Proteomes" id="UP000494106">
    <property type="component" value="Unassembled WGS sequence"/>
</dbReference>
<dbReference type="InterPro" id="IPR011701">
    <property type="entry name" value="MFS"/>
</dbReference>
<dbReference type="Pfam" id="PF07690">
    <property type="entry name" value="MFS_1"/>
    <property type="match status" value="1"/>
</dbReference>
<dbReference type="Gene3D" id="1.20.1250.20">
    <property type="entry name" value="MFS general substrate transporter like domains"/>
    <property type="match status" value="1"/>
</dbReference>
<accession>A0A8S1A063</accession>
<dbReference type="PROSITE" id="PS50850">
    <property type="entry name" value="MFS"/>
    <property type="match status" value="1"/>
</dbReference>
<feature type="transmembrane region" description="Helical" evidence="6">
    <location>
        <begin position="449"/>
        <end position="469"/>
    </location>
</feature>
<dbReference type="InterPro" id="IPR020846">
    <property type="entry name" value="MFS_dom"/>
</dbReference>
<gene>
    <name evidence="8" type="ORF">APLA_LOCUS8476</name>
</gene>
<keyword evidence="4 6" id="KW-0472">Membrane</keyword>
<dbReference type="PROSITE" id="PS00216">
    <property type="entry name" value="SUGAR_TRANSPORT_1"/>
    <property type="match status" value="1"/>
</dbReference>